<evidence type="ECO:0000256" key="4">
    <source>
        <dbReference type="ARBA" id="ARBA00022989"/>
    </source>
</evidence>
<protein>
    <recommendedName>
        <fullName evidence="9">DUF726-domain-containing protein</fullName>
    </recommendedName>
</protein>
<feature type="compositionally biased region" description="Pro residues" evidence="6">
    <location>
        <begin position="1"/>
        <end position="10"/>
    </location>
</feature>
<keyword evidence="3 7" id="KW-0812">Transmembrane</keyword>
<dbReference type="SUPFAM" id="SSF53474">
    <property type="entry name" value="alpha/beta-Hydrolases"/>
    <property type="match status" value="1"/>
</dbReference>
<feature type="region of interest" description="Disordered" evidence="6">
    <location>
        <begin position="1094"/>
        <end position="1136"/>
    </location>
</feature>
<feature type="compositionally biased region" description="Low complexity" evidence="6">
    <location>
        <begin position="846"/>
        <end position="869"/>
    </location>
</feature>
<feature type="compositionally biased region" description="Polar residues" evidence="6">
    <location>
        <begin position="251"/>
        <end position="277"/>
    </location>
</feature>
<evidence type="ECO:0000313" key="8">
    <source>
        <dbReference type="EMBL" id="KAG5173482.1"/>
    </source>
</evidence>
<dbReference type="EMBL" id="JAFIQS010000001">
    <property type="protein sequence ID" value="KAG5173482.1"/>
    <property type="molecule type" value="Genomic_DNA"/>
</dbReference>
<comment type="similarity">
    <text evidence="2">Belongs to the TMCO4 family.</text>
</comment>
<evidence type="ECO:0000256" key="7">
    <source>
        <dbReference type="SAM" id="Phobius"/>
    </source>
</evidence>
<dbReference type="InterPro" id="IPR007941">
    <property type="entry name" value="DUF726"/>
</dbReference>
<feature type="compositionally biased region" description="Low complexity" evidence="6">
    <location>
        <begin position="967"/>
        <end position="993"/>
    </location>
</feature>
<evidence type="ECO:0008006" key="9">
    <source>
        <dbReference type="Google" id="ProtNLM"/>
    </source>
</evidence>
<name>A0A8H7Y670_PSICU</name>
<dbReference type="AlphaFoldDB" id="A0A8H7Y670"/>
<keyword evidence="4 7" id="KW-1133">Transmembrane helix</keyword>
<feature type="transmembrane region" description="Helical" evidence="7">
    <location>
        <begin position="407"/>
        <end position="435"/>
    </location>
</feature>
<accession>A0A8H7Y670</accession>
<feature type="region of interest" description="Disordered" evidence="6">
    <location>
        <begin position="885"/>
        <end position="993"/>
    </location>
</feature>
<feature type="region of interest" description="Disordered" evidence="6">
    <location>
        <begin position="250"/>
        <end position="297"/>
    </location>
</feature>
<evidence type="ECO:0000256" key="1">
    <source>
        <dbReference type="ARBA" id="ARBA00004141"/>
    </source>
</evidence>
<dbReference type="GO" id="GO:0016020">
    <property type="term" value="C:membrane"/>
    <property type="evidence" value="ECO:0007669"/>
    <property type="project" value="UniProtKB-SubCell"/>
</dbReference>
<feature type="compositionally biased region" description="Polar residues" evidence="6">
    <location>
        <begin position="774"/>
        <end position="795"/>
    </location>
</feature>
<dbReference type="InterPro" id="IPR029058">
    <property type="entry name" value="AB_hydrolase_fold"/>
</dbReference>
<dbReference type="PANTHER" id="PTHR17920">
    <property type="entry name" value="TRANSMEMBRANE AND COILED-COIL DOMAIN-CONTAINING PROTEIN 4 TMCO4"/>
    <property type="match status" value="1"/>
</dbReference>
<feature type="transmembrane region" description="Helical" evidence="7">
    <location>
        <begin position="617"/>
        <end position="634"/>
    </location>
</feature>
<organism evidence="8">
    <name type="scientific">Psilocybe cubensis</name>
    <name type="common">Psychedelic mushroom</name>
    <name type="synonym">Stropharia cubensis</name>
    <dbReference type="NCBI Taxonomy" id="181762"/>
    <lineage>
        <taxon>Eukaryota</taxon>
        <taxon>Fungi</taxon>
        <taxon>Dikarya</taxon>
        <taxon>Basidiomycota</taxon>
        <taxon>Agaricomycotina</taxon>
        <taxon>Agaricomycetes</taxon>
        <taxon>Agaricomycetidae</taxon>
        <taxon>Agaricales</taxon>
        <taxon>Agaricineae</taxon>
        <taxon>Strophariaceae</taxon>
        <taxon>Psilocybe</taxon>
    </lineage>
</organism>
<feature type="region of interest" description="Disordered" evidence="6">
    <location>
        <begin position="1"/>
        <end position="41"/>
    </location>
</feature>
<evidence type="ECO:0000256" key="3">
    <source>
        <dbReference type="ARBA" id="ARBA00022692"/>
    </source>
</evidence>
<feature type="compositionally biased region" description="Basic and acidic residues" evidence="6">
    <location>
        <begin position="756"/>
        <end position="767"/>
    </location>
</feature>
<keyword evidence="5 7" id="KW-0472">Membrane</keyword>
<feature type="region of interest" description="Disordered" evidence="6">
    <location>
        <begin position="1010"/>
        <end position="1032"/>
    </location>
</feature>
<dbReference type="PANTHER" id="PTHR17920:SF3">
    <property type="entry name" value="TRANSMEMBRANE AND COILED-COIL DOMAIN-CONTAINING PROTEIN 4"/>
    <property type="match status" value="1"/>
</dbReference>
<sequence>MPVTSFPPPKDVFDDDDDDGWQDMPIVREDTSASGLDEEDQKKYHYQASTTNSKTAANATGNLIDVDDLGNEWRSKIDQNESEYTRLRVNEEDEADEVHLRTRYLFDEDKAMTPLSQMQATKNLLTEAQRIAYVGLCALTSREMVQNLKVVHRKELKASITSMELWALKIMGRLYYHMELETPEQKMIESLGEHGVLASDLVPALMTTHTVANPEYDPEEARRQAEDAINNPAPEEEDDDAEEDDISISDQTLVNQPLSKSDSEGNKTPTLVSSPNISKEDTHSPREGGPLKQVPTTTKVLQESSTAAIAGVTTSLSSTDQNVTLDIRWTVLCDLFLILIADSVYDARSRVLLEQVAYKLGLGWLDVVKFESRVTQALEIQEDVETLEQQSSVEGARKAGTKRRYMMLGLATIGGGLVIGLSAGLLAPVIGLGLAGALTTVGVTGTGAFLGGAAGAAVITTGGVLTGSGIAVRGMVKRTQQVRTFDILPLHNNKRVNCILTVPGFMNGMNDDVRLPFSVLDPIVGDVFSVLWEPEMIRETGSALKILTGEVLSQIGMTVLQATVMTGLMSALQWPIILTKLGYLIDNPWSNALDRAKSAGKVLADVLINRHLGVRPITLIGFSLGARVIFYALLELAKQKQFGIVQDVFLLGATLTVSQKTWCETRSVVSGRYVNAFARNDWVLNYLFRASSGTVGTVAGLRPIEGVPGLENVDVTDKIAGHMSYRTFMPLILDQLGFPVFSDYFDEPEEPDFDEDRIVVREEDNQKKSGWFSRKSTNTTPQKYVQRPPSSSTFGNLKHRTQTNGSAGKDASAEDDDLPPRMDSSSHISRKSHDDDSTLAGSGKNTPTSSRPTTPTSSQGPSASSSHLPLHAGFDLSAIKSVLSEVEQDPSKGALPQTSNVTLAKNHLTRLDPPPVAPPSTRSQSTPPLQMPETIPHPRSSSLDYELSSSPAEERNTFGRHATEDPSSYSKSYSLSTAPTASTSRLDTTSTLSSSTISYGPSVMYNSKTPTATSAHSNPFSLNDDEDGSLATPRYPLASLPDDITPSWGAPISASPFTNTTSLSYSSAASNIPYNPFSASAVAGMNMQTSTPAFSFGASDGSISGSSASQDDAWSIPPLSTKKKTTLDGLNSNPWS</sequence>
<proteinExistence type="inferred from homology"/>
<feature type="compositionally biased region" description="Low complexity" evidence="6">
    <location>
        <begin position="940"/>
        <end position="950"/>
    </location>
</feature>
<comment type="subcellular location">
    <subcellularLocation>
        <location evidence="1">Membrane</location>
        <topology evidence="1">Multi-pass membrane protein</topology>
    </subcellularLocation>
</comment>
<feature type="region of interest" description="Disordered" evidence="6">
    <location>
        <begin position="752"/>
        <end position="870"/>
    </location>
</feature>
<feature type="compositionally biased region" description="Basic and acidic residues" evidence="6">
    <location>
        <begin position="952"/>
        <end position="964"/>
    </location>
</feature>
<feature type="compositionally biased region" description="Low complexity" evidence="6">
    <location>
        <begin position="1095"/>
        <end position="1113"/>
    </location>
</feature>
<feature type="transmembrane region" description="Helical" evidence="7">
    <location>
        <begin position="447"/>
        <end position="472"/>
    </location>
</feature>
<comment type="caution">
    <text evidence="8">The sequence shown here is derived from an EMBL/GenBank/DDBJ whole genome shotgun (WGS) entry which is preliminary data.</text>
</comment>
<evidence type="ECO:0000256" key="6">
    <source>
        <dbReference type="SAM" id="MobiDB-lite"/>
    </source>
</evidence>
<gene>
    <name evidence="8" type="ORF">JR316_000139</name>
</gene>
<feature type="compositionally biased region" description="Polar residues" evidence="6">
    <location>
        <begin position="1010"/>
        <end position="1021"/>
    </location>
</feature>
<evidence type="ECO:0000256" key="2">
    <source>
        <dbReference type="ARBA" id="ARBA00009824"/>
    </source>
</evidence>
<evidence type="ECO:0000256" key="5">
    <source>
        <dbReference type="ARBA" id="ARBA00023136"/>
    </source>
</evidence>
<reference evidence="8" key="1">
    <citation type="submission" date="2021-02" db="EMBL/GenBank/DDBJ databases">
        <title>Psilocybe cubensis genome.</title>
        <authorList>
            <person name="Mckernan K.J."/>
            <person name="Crawford S."/>
            <person name="Trippe A."/>
            <person name="Kane L.T."/>
            <person name="Mclaughlin S."/>
        </authorList>
    </citation>
    <scope>NUCLEOTIDE SEQUENCE [LARGE SCALE GENOMIC DNA]</scope>
    <source>
        <strain evidence="8">MGC-MH-2018</strain>
    </source>
</reference>
<dbReference type="Pfam" id="PF05277">
    <property type="entry name" value="DUF726"/>
    <property type="match status" value="1"/>
</dbReference>